<dbReference type="Proteomes" id="UP000217790">
    <property type="component" value="Unassembled WGS sequence"/>
</dbReference>
<evidence type="ECO:0000313" key="12">
    <source>
        <dbReference type="EMBL" id="PBK98217.1"/>
    </source>
</evidence>
<keyword evidence="5 9" id="KW-0479">Metal-binding</keyword>
<feature type="binding site" description="axial binding residue" evidence="9">
    <location>
        <position position="449"/>
    </location>
    <ligand>
        <name>heme</name>
        <dbReference type="ChEBI" id="CHEBI:30413"/>
    </ligand>
    <ligandPart>
        <name>Fe</name>
        <dbReference type="ChEBI" id="CHEBI:18248"/>
    </ligandPart>
</feature>
<dbReference type="InterPro" id="IPR036396">
    <property type="entry name" value="Cyt_P450_sf"/>
</dbReference>
<reference evidence="13" key="1">
    <citation type="journal article" date="2017" name="Nat. Ecol. Evol.">
        <title>Genome expansion and lineage-specific genetic innovations in the forest pathogenic fungi Armillaria.</title>
        <authorList>
            <person name="Sipos G."/>
            <person name="Prasanna A.N."/>
            <person name="Walter M.C."/>
            <person name="O'Connor E."/>
            <person name="Balint B."/>
            <person name="Krizsan K."/>
            <person name="Kiss B."/>
            <person name="Hess J."/>
            <person name="Varga T."/>
            <person name="Slot J."/>
            <person name="Riley R."/>
            <person name="Boka B."/>
            <person name="Rigling D."/>
            <person name="Barry K."/>
            <person name="Lee J."/>
            <person name="Mihaltcheva S."/>
            <person name="LaButti K."/>
            <person name="Lipzen A."/>
            <person name="Waldron R."/>
            <person name="Moloney N.M."/>
            <person name="Sperisen C."/>
            <person name="Kredics L."/>
            <person name="Vagvoelgyi C."/>
            <person name="Patrignani A."/>
            <person name="Fitzpatrick D."/>
            <person name="Nagy I."/>
            <person name="Doyle S."/>
            <person name="Anderson J.B."/>
            <person name="Grigoriev I.V."/>
            <person name="Gueldener U."/>
            <person name="Muensterkoetter M."/>
            <person name="Nagy L.G."/>
        </authorList>
    </citation>
    <scope>NUCLEOTIDE SEQUENCE [LARGE SCALE GENOMIC DNA]</scope>
    <source>
        <strain evidence="13">Ar21-2</strain>
    </source>
</reference>
<dbReference type="EMBL" id="KZ293648">
    <property type="protein sequence ID" value="PBK98217.1"/>
    <property type="molecule type" value="Genomic_DNA"/>
</dbReference>
<dbReference type="GO" id="GO:0004497">
    <property type="term" value="F:monooxygenase activity"/>
    <property type="evidence" value="ECO:0007669"/>
    <property type="project" value="UniProtKB-KW"/>
</dbReference>
<dbReference type="InterPro" id="IPR002401">
    <property type="entry name" value="Cyt_P450_E_grp-I"/>
</dbReference>
<comment type="cofactor">
    <cofactor evidence="1 9">
        <name>heme</name>
        <dbReference type="ChEBI" id="CHEBI:30413"/>
    </cofactor>
</comment>
<dbReference type="InParanoid" id="A0A2H3EA27"/>
<evidence type="ECO:0000256" key="4">
    <source>
        <dbReference type="ARBA" id="ARBA00022617"/>
    </source>
</evidence>
<evidence type="ECO:0000256" key="7">
    <source>
        <dbReference type="ARBA" id="ARBA00023004"/>
    </source>
</evidence>
<evidence type="ECO:0000256" key="1">
    <source>
        <dbReference type="ARBA" id="ARBA00001971"/>
    </source>
</evidence>
<evidence type="ECO:0000256" key="8">
    <source>
        <dbReference type="ARBA" id="ARBA00023033"/>
    </source>
</evidence>
<dbReference type="Pfam" id="PF00067">
    <property type="entry name" value="p450"/>
    <property type="match status" value="1"/>
</dbReference>
<keyword evidence="13" id="KW-1185">Reference proteome</keyword>
<evidence type="ECO:0000256" key="6">
    <source>
        <dbReference type="ARBA" id="ARBA00023002"/>
    </source>
</evidence>
<keyword evidence="8 10" id="KW-0503">Monooxygenase</keyword>
<evidence type="ECO:0000256" key="11">
    <source>
        <dbReference type="SAM" id="Phobius"/>
    </source>
</evidence>
<dbReference type="PANTHER" id="PTHR46300">
    <property type="entry name" value="P450, PUTATIVE (EUROFUNG)-RELATED-RELATED"/>
    <property type="match status" value="1"/>
</dbReference>
<accession>A0A2H3EA27</accession>
<feature type="transmembrane region" description="Helical" evidence="11">
    <location>
        <begin position="6"/>
        <end position="24"/>
    </location>
</feature>
<evidence type="ECO:0000256" key="10">
    <source>
        <dbReference type="RuleBase" id="RU000461"/>
    </source>
</evidence>
<gene>
    <name evidence="12" type="ORF">ARMGADRAFT_1130073</name>
</gene>
<keyword evidence="11" id="KW-1133">Transmembrane helix</keyword>
<keyword evidence="4 9" id="KW-0349">Heme</keyword>
<dbReference type="STRING" id="47427.A0A2H3EA27"/>
<dbReference type="GO" id="GO:0005506">
    <property type="term" value="F:iron ion binding"/>
    <property type="evidence" value="ECO:0007669"/>
    <property type="project" value="InterPro"/>
</dbReference>
<dbReference type="InterPro" id="IPR017972">
    <property type="entry name" value="Cyt_P450_CS"/>
</dbReference>
<sequence>MGSLPDLPLLTAIVLTVVLTILLIKKNLNRHGPLPPGPSGLPFLGNALDMSGPYPWLKYTEWSKQYGDVVHIKAVGQSIIILSSPKALGDLLEQRGAIYSDRPRLIMGGELAGYVDSVPLCPYGSRLREYRKLMSEVLTPRKVQGFFALEEEKTREFLGCLLRSPDQFLNHIRRNIAAIVFKITHGYDLQDGLDPLMELAERGDHDFSEAASAGAFLVDSFPALLYLPRWLGFSWMKKAKLFRKNMEELRDAPWEVVKEQVKKGTAAPSFAANLIEKNSNPTKEQEDIYKWVSTGFYAGSSCYTLNYTFPNSTVSAIGSFFLCMSLYPDIQRKAQEEVLRVVGTNRLPTFSDRPHLPYVDALINEVYRMNPVGPTALPHRSTKDDHYNGYFIPAGSIVIPNSWAVLHDPDVYPSPFEFLPERYFDKEAKAKGLNLDPRKFAFGYGRRVCPGQHLADNSFFIAVAMILSVFNIARVDEKAPKPDFSRSEGYISSTICHPEPFKCHITPRSEEAAMLIRANEPKDSRSQV</sequence>
<evidence type="ECO:0000256" key="5">
    <source>
        <dbReference type="ARBA" id="ARBA00022723"/>
    </source>
</evidence>
<dbReference type="OMA" id="KMSLIGC"/>
<comment type="pathway">
    <text evidence="2">Secondary metabolite biosynthesis.</text>
</comment>
<dbReference type="CDD" id="cd11065">
    <property type="entry name" value="CYP64-like"/>
    <property type="match status" value="1"/>
</dbReference>
<dbReference type="SUPFAM" id="SSF48264">
    <property type="entry name" value="Cytochrome P450"/>
    <property type="match status" value="1"/>
</dbReference>
<dbReference type="InterPro" id="IPR001128">
    <property type="entry name" value="Cyt_P450"/>
</dbReference>
<protein>
    <submittedName>
        <fullName evidence="12">Cytochrome P450</fullName>
    </submittedName>
</protein>
<keyword evidence="7 9" id="KW-0408">Iron</keyword>
<dbReference type="GO" id="GO:0016705">
    <property type="term" value="F:oxidoreductase activity, acting on paired donors, with incorporation or reduction of molecular oxygen"/>
    <property type="evidence" value="ECO:0007669"/>
    <property type="project" value="InterPro"/>
</dbReference>
<keyword evidence="11" id="KW-0812">Transmembrane</keyword>
<dbReference type="AlphaFoldDB" id="A0A2H3EA27"/>
<organism evidence="12 13">
    <name type="scientific">Armillaria gallica</name>
    <name type="common">Bulbous honey fungus</name>
    <name type="synonym">Armillaria bulbosa</name>
    <dbReference type="NCBI Taxonomy" id="47427"/>
    <lineage>
        <taxon>Eukaryota</taxon>
        <taxon>Fungi</taxon>
        <taxon>Dikarya</taxon>
        <taxon>Basidiomycota</taxon>
        <taxon>Agaricomycotina</taxon>
        <taxon>Agaricomycetes</taxon>
        <taxon>Agaricomycetidae</taxon>
        <taxon>Agaricales</taxon>
        <taxon>Marasmiineae</taxon>
        <taxon>Physalacriaceae</taxon>
        <taxon>Armillaria</taxon>
    </lineage>
</organism>
<dbReference type="Gene3D" id="1.10.630.10">
    <property type="entry name" value="Cytochrome P450"/>
    <property type="match status" value="1"/>
</dbReference>
<keyword evidence="11" id="KW-0472">Membrane</keyword>
<dbReference type="PANTHER" id="PTHR46300:SF7">
    <property type="entry name" value="P450, PUTATIVE (EUROFUNG)-RELATED"/>
    <property type="match status" value="1"/>
</dbReference>
<dbReference type="PRINTS" id="PR00385">
    <property type="entry name" value="P450"/>
</dbReference>
<evidence type="ECO:0000256" key="9">
    <source>
        <dbReference type="PIRSR" id="PIRSR602401-1"/>
    </source>
</evidence>
<keyword evidence="6 10" id="KW-0560">Oxidoreductase</keyword>
<dbReference type="PROSITE" id="PS00086">
    <property type="entry name" value="CYTOCHROME_P450"/>
    <property type="match status" value="1"/>
</dbReference>
<comment type="similarity">
    <text evidence="3 10">Belongs to the cytochrome P450 family.</text>
</comment>
<proteinExistence type="inferred from homology"/>
<dbReference type="PRINTS" id="PR00463">
    <property type="entry name" value="EP450I"/>
</dbReference>
<evidence type="ECO:0000256" key="3">
    <source>
        <dbReference type="ARBA" id="ARBA00010617"/>
    </source>
</evidence>
<dbReference type="InterPro" id="IPR050364">
    <property type="entry name" value="Cytochrome_P450_fung"/>
</dbReference>
<dbReference type="OrthoDB" id="2789670at2759"/>
<name>A0A2H3EA27_ARMGA</name>
<evidence type="ECO:0000313" key="13">
    <source>
        <dbReference type="Proteomes" id="UP000217790"/>
    </source>
</evidence>
<evidence type="ECO:0000256" key="2">
    <source>
        <dbReference type="ARBA" id="ARBA00005179"/>
    </source>
</evidence>
<dbReference type="GO" id="GO:0020037">
    <property type="term" value="F:heme binding"/>
    <property type="evidence" value="ECO:0007669"/>
    <property type="project" value="InterPro"/>
</dbReference>